<feature type="signal peptide" evidence="2">
    <location>
        <begin position="1"/>
        <end position="26"/>
    </location>
</feature>
<keyword evidence="5" id="KW-1185">Reference proteome</keyword>
<evidence type="ECO:0000313" key="5">
    <source>
        <dbReference type="Proteomes" id="UP000006428"/>
    </source>
</evidence>
<proteinExistence type="predicted"/>
<dbReference type="PANTHER" id="PTHR10357:SF209">
    <property type="entry name" value="PERIPLASMIC ALPHA-AMYLASE"/>
    <property type="match status" value="1"/>
</dbReference>
<dbReference type="NCBIfam" id="NF007058">
    <property type="entry name" value="PRK09505.2-3"/>
    <property type="match status" value="1"/>
</dbReference>
<name>A0ABN0E2T0_AERSS</name>
<feature type="region of interest" description="Disordered" evidence="1">
    <location>
        <begin position="640"/>
        <end position="672"/>
    </location>
</feature>
<dbReference type="Proteomes" id="UP000006428">
    <property type="component" value="Unassembled WGS sequence"/>
</dbReference>
<sequence length="742" mass="81800">MRRSPRFSPLWLTLLAGPLCSGLVLASPEVHLYVDGKPVAEVLTLDKGTVSLTHKLDKGSHQIRIGDAGNSCGTSFGPTEAKPLPFGTAQPMDKCAKGTSFTLRVMLAGDYEFTFNPDTPSLKVLRATRKSEFKRQPPTEPCIAWDGGPVTVSLKGAWPDGTRLRDAYSKQEAVVTQGKLTLTPSKESGGLLLLEPVKAAKQAPFSWDQASVYFLLTDRFHNGDPANDHSFGRQKDGQDEVATWHGGDFKGLTEKLDYIKSLGMNAIWITPMVEQVHGFIGGGEQGNFPFYAYHGYWALDFTKIDPNYGDEESLRTLVDEAHKRGMRIILDVVMNHAGYATLADLQDLGLTDLTQNTGKLPATWNQLRPSGGLNWHGYNQFIDYQSPDWNKWWSGDWVRAGLPGYPQPGTDDVTGSMAGLPDFLTESTKPVGLPPLLAAKKDTRAKALPNATVSDYLIAWHTDWVRRFGIDGFRADTVKHLEPAVWAKLKQAGTAALKEWKATNPDKALDALPFYMVGEVWDHGVAKDFWYQNGFDSLINFDYQREFALPQAQCMAGSDPTYASYASRINQDPEFNVLSYISSHDTKLFFGDYQDVPLQRRVANSFMLLPGGIQLYYGDGSGQGWRRVRSECSLGHELAGDRERREGRTGQALAATRPVPRRPSGHSRWQPQEAVRCSLQLRAGEGGGQGGGGVCRSAAVDLPTHLQRGEPMAPLFNVSRRPVQQDRLTSVDGQPQATATVP</sequence>
<dbReference type="EMBL" id="AGVO01000017">
    <property type="protein sequence ID" value="EHI53395.1"/>
    <property type="molecule type" value="Genomic_DNA"/>
</dbReference>
<dbReference type="InterPro" id="IPR006047">
    <property type="entry name" value="GH13_cat_dom"/>
</dbReference>
<reference evidence="4 5" key="1">
    <citation type="journal article" date="2012" name="Front. Microbiol.">
        <title>Draft Genome Sequence of the Virulent Strain 01-B526 of the Fish Pathogen Aeromonas salmonicida.</title>
        <authorList>
            <person name="Charette S.J."/>
            <person name="Brochu F."/>
            <person name="Boyle B."/>
            <person name="Filion G."/>
            <person name="Tanaka K.H."/>
            <person name="Derome N."/>
        </authorList>
    </citation>
    <scope>NUCLEOTIDE SEQUENCE [LARGE SCALE GENOMIC DNA]</scope>
    <source>
        <strain evidence="4 5">01-B526</strain>
    </source>
</reference>
<keyword evidence="2" id="KW-0732">Signal</keyword>
<dbReference type="SUPFAM" id="SSF51445">
    <property type="entry name" value="(Trans)glycosidases"/>
    <property type="match status" value="1"/>
</dbReference>
<feature type="domain" description="Glycosyl hydrolase family 13 catalytic" evidence="3">
    <location>
        <begin position="214"/>
        <end position="657"/>
    </location>
</feature>
<protein>
    <submittedName>
        <fullName evidence="4">Alpha-amylase</fullName>
    </submittedName>
</protein>
<dbReference type="Pfam" id="PF00128">
    <property type="entry name" value="Alpha-amylase"/>
    <property type="match status" value="2"/>
</dbReference>
<evidence type="ECO:0000259" key="3">
    <source>
        <dbReference type="SMART" id="SM00642"/>
    </source>
</evidence>
<gene>
    <name evidence="4" type="primary">malS</name>
    <name evidence="4" type="ORF">IYQ_06048</name>
</gene>
<dbReference type="SMART" id="SM00642">
    <property type="entry name" value="Aamy"/>
    <property type="match status" value="1"/>
</dbReference>
<dbReference type="PANTHER" id="PTHR10357">
    <property type="entry name" value="ALPHA-AMYLASE FAMILY MEMBER"/>
    <property type="match status" value="1"/>
</dbReference>
<feature type="chain" id="PRO_5045075175" evidence="2">
    <location>
        <begin position="27"/>
        <end position="742"/>
    </location>
</feature>
<evidence type="ECO:0000256" key="1">
    <source>
        <dbReference type="SAM" id="MobiDB-lite"/>
    </source>
</evidence>
<dbReference type="InterPro" id="IPR017853">
    <property type="entry name" value="GH"/>
</dbReference>
<evidence type="ECO:0000256" key="2">
    <source>
        <dbReference type="SAM" id="SignalP"/>
    </source>
</evidence>
<dbReference type="RefSeq" id="WP_005312137.1">
    <property type="nucleotide sequence ID" value="NZ_AGVO01000017.1"/>
</dbReference>
<comment type="caution">
    <text evidence="4">The sequence shown here is derived from an EMBL/GenBank/DDBJ whole genome shotgun (WGS) entry which is preliminary data.</text>
</comment>
<organism evidence="4 5">
    <name type="scientific">Aeromonas salmonicida subsp. salmonicida 01-B526</name>
    <dbReference type="NCBI Taxonomy" id="1076135"/>
    <lineage>
        <taxon>Bacteria</taxon>
        <taxon>Pseudomonadati</taxon>
        <taxon>Pseudomonadota</taxon>
        <taxon>Gammaproteobacteria</taxon>
        <taxon>Aeromonadales</taxon>
        <taxon>Aeromonadaceae</taxon>
        <taxon>Aeromonas</taxon>
    </lineage>
</organism>
<dbReference type="Gene3D" id="3.20.20.80">
    <property type="entry name" value="Glycosidases"/>
    <property type="match status" value="2"/>
</dbReference>
<accession>A0ABN0E2T0</accession>
<evidence type="ECO:0000313" key="4">
    <source>
        <dbReference type="EMBL" id="EHI53395.1"/>
    </source>
</evidence>